<dbReference type="AlphaFoldDB" id="A0AAV1ZVC1"/>
<evidence type="ECO:0000256" key="3">
    <source>
        <dbReference type="ARBA" id="ARBA00012925"/>
    </source>
</evidence>
<dbReference type="Proteomes" id="UP001497382">
    <property type="component" value="Unassembled WGS sequence"/>
</dbReference>
<evidence type="ECO:0000256" key="7">
    <source>
        <dbReference type="ARBA" id="ARBA00048348"/>
    </source>
</evidence>
<sequence length="275" mass="30459">MSFSSPVMLTSGEGRKQGGPNTWLKAFPHAAGKMQSPVDIKASLVVQDPQLLQRPLSWTYVPKNCKSLLNTGEGWKVIVEGQDSCLTGGPLEHSYQLVQFHCHWGKCCNSGSEHTVDGKGYAGELHLVHWNVDLYNSVEEALASPKGVAVIGIFFQVGKHNEELMKITDLLHDIANKGNECTLPRVVDPAAFIPEVHDYWTYEGSLTTPPCHESATWIVFKKPIEVSEEQLEKCRNLFSSTIKAIVNGEPVPGKVTQNVRPTQPLNDRTIREAPY</sequence>
<dbReference type="PANTHER" id="PTHR18952:SF141">
    <property type="entry name" value="CARBONIC ANHYDRASE"/>
    <property type="match status" value="1"/>
</dbReference>
<keyword evidence="6 8" id="KW-0456">Lyase</keyword>
<dbReference type="InterPro" id="IPR018338">
    <property type="entry name" value="Carbonic_anhydrase_a-class_CS"/>
</dbReference>
<reference evidence="11 12" key="1">
    <citation type="submission" date="2024-04" db="EMBL/GenBank/DDBJ databases">
        <authorList>
            <person name="Rising A."/>
            <person name="Reimegard J."/>
            <person name="Sonavane S."/>
            <person name="Akerstrom W."/>
            <person name="Nylinder S."/>
            <person name="Hedman E."/>
            <person name="Kallberg Y."/>
        </authorList>
    </citation>
    <scope>NUCLEOTIDE SEQUENCE [LARGE SCALE GENOMIC DNA]</scope>
</reference>
<comment type="caution">
    <text evidence="11">The sequence shown here is derived from an EMBL/GenBank/DDBJ whole genome shotgun (WGS) entry which is preliminary data.</text>
</comment>
<protein>
    <recommendedName>
        <fullName evidence="3 8">Carbonic anhydrase</fullName>
        <ecNumber evidence="3 8">4.2.1.1</ecNumber>
    </recommendedName>
</protein>
<dbReference type="SMART" id="SM01057">
    <property type="entry name" value="Carb_anhydrase"/>
    <property type="match status" value="1"/>
</dbReference>
<evidence type="ECO:0000256" key="8">
    <source>
        <dbReference type="RuleBase" id="RU367011"/>
    </source>
</evidence>
<evidence type="ECO:0000256" key="9">
    <source>
        <dbReference type="SAM" id="MobiDB-lite"/>
    </source>
</evidence>
<feature type="non-terminal residue" evidence="11">
    <location>
        <position position="275"/>
    </location>
</feature>
<dbReference type="PROSITE" id="PS51144">
    <property type="entry name" value="ALPHA_CA_2"/>
    <property type="match status" value="1"/>
</dbReference>
<dbReference type="InterPro" id="IPR036398">
    <property type="entry name" value="CA_dom_sf"/>
</dbReference>
<dbReference type="Gene3D" id="3.10.200.10">
    <property type="entry name" value="Alpha carbonic anhydrase"/>
    <property type="match status" value="1"/>
</dbReference>
<dbReference type="InterPro" id="IPR001148">
    <property type="entry name" value="CA_dom"/>
</dbReference>
<evidence type="ECO:0000256" key="5">
    <source>
        <dbReference type="ARBA" id="ARBA00022833"/>
    </source>
</evidence>
<comment type="cofactor">
    <cofactor evidence="1 8">
        <name>Zn(2+)</name>
        <dbReference type="ChEBI" id="CHEBI:29105"/>
    </cofactor>
</comment>
<comment type="catalytic activity">
    <reaction evidence="7 8">
        <text>hydrogencarbonate + H(+) = CO2 + H2O</text>
        <dbReference type="Rhea" id="RHEA:10748"/>
        <dbReference type="ChEBI" id="CHEBI:15377"/>
        <dbReference type="ChEBI" id="CHEBI:15378"/>
        <dbReference type="ChEBI" id="CHEBI:16526"/>
        <dbReference type="ChEBI" id="CHEBI:17544"/>
        <dbReference type="EC" id="4.2.1.1"/>
    </reaction>
</comment>
<dbReference type="CDD" id="cd00326">
    <property type="entry name" value="alpha_CA"/>
    <property type="match status" value="1"/>
</dbReference>
<keyword evidence="4 8" id="KW-0479">Metal-binding</keyword>
<keyword evidence="12" id="KW-1185">Reference proteome</keyword>
<dbReference type="GO" id="GO:0005737">
    <property type="term" value="C:cytoplasm"/>
    <property type="evidence" value="ECO:0007669"/>
    <property type="project" value="TreeGrafter"/>
</dbReference>
<evidence type="ECO:0000313" key="12">
    <source>
        <dbReference type="Proteomes" id="UP001497382"/>
    </source>
</evidence>
<dbReference type="GO" id="GO:0004089">
    <property type="term" value="F:carbonate dehydratase activity"/>
    <property type="evidence" value="ECO:0007669"/>
    <property type="project" value="UniProtKB-UniRule"/>
</dbReference>
<comment type="function">
    <text evidence="8">Reversible hydration of carbon dioxide.</text>
</comment>
<feature type="region of interest" description="Disordered" evidence="9">
    <location>
        <begin position="1"/>
        <end position="21"/>
    </location>
</feature>
<proteinExistence type="inferred from homology"/>
<evidence type="ECO:0000256" key="4">
    <source>
        <dbReference type="ARBA" id="ARBA00022723"/>
    </source>
</evidence>
<evidence type="ECO:0000256" key="6">
    <source>
        <dbReference type="ARBA" id="ARBA00023239"/>
    </source>
</evidence>
<evidence type="ECO:0000256" key="1">
    <source>
        <dbReference type="ARBA" id="ARBA00001947"/>
    </source>
</evidence>
<dbReference type="PANTHER" id="PTHR18952">
    <property type="entry name" value="CARBONIC ANHYDRASE"/>
    <property type="match status" value="1"/>
</dbReference>
<dbReference type="EMBL" id="CAXIEN010000076">
    <property type="protein sequence ID" value="CAL1274346.1"/>
    <property type="molecule type" value="Genomic_DNA"/>
</dbReference>
<accession>A0AAV1ZVC1</accession>
<feature type="domain" description="Alpha-carbonic anhydrase" evidence="10">
    <location>
        <begin position="1"/>
        <end position="274"/>
    </location>
</feature>
<dbReference type="SUPFAM" id="SSF51069">
    <property type="entry name" value="Carbonic anhydrase"/>
    <property type="match status" value="1"/>
</dbReference>
<comment type="similarity">
    <text evidence="2 8">Belongs to the alpha-carbonic anhydrase family.</text>
</comment>
<evidence type="ECO:0000259" key="10">
    <source>
        <dbReference type="PROSITE" id="PS51144"/>
    </source>
</evidence>
<name>A0AAV1ZVC1_9ARAC</name>
<organism evidence="11 12">
    <name type="scientific">Larinioides sclopetarius</name>
    <dbReference type="NCBI Taxonomy" id="280406"/>
    <lineage>
        <taxon>Eukaryota</taxon>
        <taxon>Metazoa</taxon>
        <taxon>Ecdysozoa</taxon>
        <taxon>Arthropoda</taxon>
        <taxon>Chelicerata</taxon>
        <taxon>Arachnida</taxon>
        <taxon>Araneae</taxon>
        <taxon>Araneomorphae</taxon>
        <taxon>Entelegynae</taxon>
        <taxon>Araneoidea</taxon>
        <taxon>Araneidae</taxon>
        <taxon>Larinioides</taxon>
    </lineage>
</organism>
<keyword evidence="5 8" id="KW-0862">Zinc</keyword>
<gene>
    <name evidence="11" type="ORF">LARSCL_LOCUS7413</name>
</gene>
<evidence type="ECO:0000256" key="2">
    <source>
        <dbReference type="ARBA" id="ARBA00010718"/>
    </source>
</evidence>
<dbReference type="PROSITE" id="PS00162">
    <property type="entry name" value="ALPHA_CA_1"/>
    <property type="match status" value="1"/>
</dbReference>
<dbReference type="Pfam" id="PF00194">
    <property type="entry name" value="Carb_anhydrase"/>
    <property type="match status" value="1"/>
</dbReference>
<evidence type="ECO:0000313" key="11">
    <source>
        <dbReference type="EMBL" id="CAL1274346.1"/>
    </source>
</evidence>
<dbReference type="EC" id="4.2.1.1" evidence="3 8"/>
<dbReference type="GO" id="GO:0008270">
    <property type="term" value="F:zinc ion binding"/>
    <property type="evidence" value="ECO:0007669"/>
    <property type="project" value="UniProtKB-UniRule"/>
</dbReference>
<dbReference type="InterPro" id="IPR023561">
    <property type="entry name" value="Carbonic_anhydrase_a-class"/>
</dbReference>